<name>A0A6M9U0W5_9VIRU</name>
<reference evidence="1" key="1">
    <citation type="journal article" date="2021" name="Virus">
        <title>The discovery, distribution and diversity of DNA viruses associated with Drosophila melanogaster in Europe.</title>
        <authorList>
            <person name="Wallace M.A."/>
            <person name="Coffman K.A."/>
            <person name="Gilbert C."/>
            <person name="Ravindran S."/>
            <person name="Albery G.F."/>
            <person name="Abbott J."/>
            <person name="Argyridou E."/>
            <person name="Bellosta P."/>
            <person name="Betancourt A.J."/>
            <person name="Colinet H."/>
            <person name="Eric K."/>
            <person name="Glaser-Schmitt A."/>
            <person name="Grath S."/>
            <person name="Jelic M."/>
            <person name="Kankare M."/>
            <person name="Kozeretska I."/>
            <person name="Loeschcke V."/>
            <person name="Montchamp-Moreau C."/>
            <person name="Ometto L."/>
            <person name="Onder B.S."/>
            <person name="Orengo D.J."/>
            <person name="Parsch J."/>
            <person name="Pascual M."/>
            <person name="Patenkovic A."/>
            <person name="Puerma E."/>
            <person name="Ritchie M.G."/>
            <person name="Rota-Stabelli O."/>
            <person name="Schou M.F."/>
            <person name="Serga S.V."/>
            <person name="Stamenkovic-Radak M."/>
            <person name="Tanaskovic M."/>
            <person name="Veselinovic M.S."/>
            <person name="Vieira J."/>
            <person name="Vieira C.P."/>
            <person name="Kapun M."/>
            <person name="Flatt T."/>
            <person name="Gonzalez J."/>
            <person name="Staubach F."/>
            <person name="Obbard D.J."/>
        </authorList>
    </citation>
    <scope>NUCLEOTIDE SEQUENCE</scope>
    <source>
        <strain evidence="1">Filamentous_ES_Gim_15_30_pool</strain>
    </source>
</reference>
<dbReference type="EMBL" id="MT496834">
    <property type="protein sequence ID" value="QKN22482.1"/>
    <property type="molecule type" value="Genomic_DNA"/>
</dbReference>
<proteinExistence type="predicted"/>
<sequence length="125" mass="14063">MAPIFVGERFSSVLLNRLYTDVAIGKNCMRFLIIRKRAATASSTLNVTLLVRIKLLDNFKFTQSEALISRDAIVARLMRVFRRVPHTFLDISSKINNVLKAPGTTILSRSFLGEFANSVELKDMA</sequence>
<organism evidence="1">
    <name type="scientific">Drosophila-associated filamentous virus</name>
    <dbReference type="NCBI Taxonomy" id="2743186"/>
    <lineage>
        <taxon>Viruses</taxon>
    </lineage>
</organism>
<accession>A0A6M9U0W5</accession>
<evidence type="ECO:0000313" key="1">
    <source>
        <dbReference type="EMBL" id="QKN22482.1"/>
    </source>
</evidence>
<gene>
    <name evidence="1" type="primary">ORF28</name>
</gene>
<protein>
    <submittedName>
        <fullName evidence="1">Uncharacterized protein</fullName>
    </submittedName>
</protein>